<accession>A0AAQ4FA48</accession>
<dbReference type="Pfam" id="PF23347">
    <property type="entry name" value="TPR_Nup160_C"/>
    <property type="match status" value="1"/>
</dbReference>
<dbReference type="Proteomes" id="UP001321473">
    <property type="component" value="Unassembled WGS sequence"/>
</dbReference>
<dbReference type="InterPro" id="IPR056536">
    <property type="entry name" value="TPR_NUP160_C"/>
</dbReference>
<evidence type="ECO:0000256" key="3">
    <source>
        <dbReference type="ARBA" id="ARBA00023242"/>
    </source>
</evidence>
<dbReference type="InterPro" id="IPR021717">
    <property type="entry name" value="Nucleoporin_Nup160"/>
</dbReference>
<keyword evidence="3" id="KW-0539">Nucleus</keyword>
<dbReference type="InterPro" id="IPR059141">
    <property type="entry name" value="Beta-prop_Nup120_160"/>
</dbReference>
<dbReference type="GO" id="GO:0017056">
    <property type="term" value="F:structural constituent of nuclear pore"/>
    <property type="evidence" value="ECO:0007669"/>
    <property type="project" value="TreeGrafter"/>
</dbReference>
<feature type="domain" description="Nucleoporin Nup120/160 beta-propeller" evidence="5">
    <location>
        <begin position="64"/>
        <end position="535"/>
    </location>
</feature>
<evidence type="ECO:0000259" key="6">
    <source>
        <dbReference type="Pfam" id="PF23345"/>
    </source>
</evidence>
<dbReference type="InterPro" id="IPR056547">
    <property type="entry name" value="NUP160_helical"/>
</dbReference>
<evidence type="ECO:0000259" key="5">
    <source>
        <dbReference type="Pfam" id="PF11715"/>
    </source>
</evidence>
<dbReference type="PANTHER" id="PTHR21286:SF0">
    <property type="entry name" value="NUCLEAR PORE COMPLEX PROTEIN NUP160"/>
    <property type="match status" value="1"/>
</dbReference>
<comment type="caution">
    <text evidence="9">The sequence shown here is derived from an EMBL/GenBank/DDBJ whole genome shotgun (WGS) entry which is preliminary data.</text>
</comment>
<dbReference type="Pfam" id="PF11715">
    <property type="entry name" value="Beta-prop_Nup120_160"/>
    <property type="match status" value="1"/>
</dbReference>
<evidence type="ECO:0000259" key="8">
    <source>
        <dbReference type="Pfam" id="PF23354"/>
    </source>
</evidence>
<keyword evidence="10" id="KW-1185">Reference proteome</keyword>
<proteinExistence type="predicted"/>
<evidence type="ECO:0000256" key="4">
    <source>
        <dbReference type="SAM" id="MobiDB-lite"/>
    </source>
</evidence>
<dbReference type="Pfam" id="PF23345">
    <property type="entry name" value="NUP160_helical"/>
    <property type="match status" value="1"/>
</dbReference>
<name>A0AAQ4FA48_AMBAM</name>
<evidence type="ECO:0000259" key="7">
    <source>
        <dbReference type="Pfam" id="PF23347"/>
    </source>
</evidence>
<dbReference type="Pfam" id="PF23354">
    <property type="entry name" value="TPR_NUP160_120_M"/>
    <property type="match status" value="1"/>
</dbReference>
<dbReference type="EMBL" id="JARKHS020004994">
    <property type="protein sequence ID" value="KAK8783946.1"/>
    <property type="molecule type" value="Genomic_DNA"/>
</dbReference>
<feature type="domain" description="NUP160 middle TPR" evidence="8">
    <location>
        <begin position="810"/>
        <end position="1078"/>
    </location>
</feature>
<evidence type="ECO:0000256" key="2">
    <source>
        <dbReference type="ARBA" id="ARBA00022448"/>
    </source>
</evidence>
<dbReference type="PANTHER" id="PTHR21286">
    <property type="entry name" value="NUCLEAR PORE COMPLEX PROTEIN NUP160"/>
    <property type="match status" value="1"/>
</dbReference>
<evidence type="ECO:0000256" key="1">
    <source>
        <dbReference type="ARBA" id="ARBA00004123"/>
    </source>
</evidence>
<dbReference type="InterPro" id="IPR056535">
    <property type="entry name" value="TPR_NUP160_M"/>
</dbReference>
<comment type="subcellular location">
    <subcellularLocation>
        <location evidence="1">Nucleus</location>
    </subcellularLocation>
</comment>
<feature type="region of interest" description="Disordered" evidence="4">
    <location>
        <begin position="1095"/>
        <end position="1115"/>
    </location>
</feature>
<protein>
    <submittedName>
        <fullName evidence="9">Uncharacterized protein</fullName>
    </submittedName>
</protein>
<evidence type="ECO:0000313" key="9">
    <source>
        <dbReference type="EMBL" id="KAK8783946.1"/>
    </source>
</evidence>
<feature type="domain" description="NUP160 helical" evidence="6">
    <location>
        <begin position="555"/>
        <end position="769"/>
    </location>
</feature>
<feature type="domain" description="NUP160 C-terminal TPR" evidence="7">
    <location>
        <begin position="1122"/>
        <end position="1365"/>
    </location>
</feature>
<evidence type="ECO:0000313" key="10">
    <source>
        <dbReference type="Proteomes" id="UP001321473"/>
    </source>
</evidence>
<gene>
    <name evidence="9" type="ORF">V5799_009689</name>
</gene>
<sequence length="1368" mass="154214">MLEGTKYVRYVEVPLRETSAPKWKELTINTGAAQSTLEDIKLAERAGGYAYQEDTALGNTTRNRFIYWKTNHNVLELTEESLDVNLVGNKLRLRFQHTPLLEGVSIFETRNCLVVLAATIASVHRISFPHPRVLKPDPRFHTTSSGRSVFFDASAVLLRDYHVLNHAGLGTTLSHNSCSWLGVNGEAIFVLGTNTASLFVVSIDPLEAGGKVSSMEIRKSVSVSRFLTGILPTSMRSDEASLSLVCHQADDDIFIFALSKDLRIRQWSYRNQDLLAECSVMDHWPSTRSTFRLTGRHSCMVKAVDPSGAVYLGVYACFPEGNQFFVFHPFQPHGGGYRLALLTKVRAPENDLVDFCLSGSSLWTLWVNQNDEPLICMLNIDRPNSPSGTWASVHLQPNIPPEKVTMPAALDAREFYLEKIFGQNTFSYNTLSKALSMYSRRGEVTSTSIDFGCHTLRDDIVAAVEAEMHTSAVEVELGDQEYVNLAMKCWGKFYNTCTQYHEVGLKPLGLFVDPSTGMTALIRRDHVSLLRPCEWQEGCILSEELSPWYTGEPDRGVLTLLSCLKMLNGCLTSDMLVEFAQGLYHMEDVQCLSRKVVDQLLSGEHRTAVNRIIDTVRSAVLFLRELVDSMDLALVNLTVTNAEDFPFDSWSLLFGSATGCDFVATCLHQIMKFRFIFCQNLLLLQGLVVAAGRTRNDLGRQLDFISTVIPETQRLVRAYYVALWATETEGNPVSSVLEGGISRMSLSSRSDGFGIISQNTQQPSLIRLFLRDGGGELVRRQLSAKYQLEVSQIWETILPSYISTTGQLVWPLTDEYAFPKSLLDLGQHLQLQEYARLLGDWCCNNWETRTFLLATSLLGCNEHHKACMLFQKLAHGHVPREPYIQQQIERMVSGDSAQTLSRIPLYFLRVIKAFEQARCPECIITLADMALKCTPRDDPNVPVLWSLLFKCQLELSHVTEAYHAMIQNPNSDHRSNCLRQIVVVLYERQQLSTFVTFPFKGVESEVISILEASARATDLMGHHYYDVLYAMHVKRSRYRRAASAMYEQGLRLHLEVPGTRSLKRQELCLLTAINCLLLVKPEDAWIAMPVLVGSPPDRSPKRDSAGEEVPQPSTKKVGVIQVEDIRSKLSLVRAWLLLIESGQEGLGMPLTPDETVLLLVACGHFNVAIRICQQFSMKLDPVFEGVVQQCMKSVQIQSVQGARTINPQWIIENPKAVLDIPGQAWLLLQHYLQQYEREPGTTRYHRLVSSKLLCNGYTLPAWLSASYKLRDAPELLRLLIAYRRFEEATDLSVEYIDAVLGNGKEYFGLSTALHASSPPVWLPHTTFDRLLVVLKSMPQTESQHQKLSHKLRDYFKVLERVSLTMRRV</sequence>
<reference evidence="9 10" key="1">
    <citation type="journal article" date="2023" name="Arcadia Sci">
        <title>De novo assembly of a long-read Amblyomma americanum tick genome.</title>
        <authorList>
            <person name="Chou S."/>
            <person name="Poskanzer K.E."/>
            <person name="Rollins M."/>
            <person name="Thuy-Boun P.S."/>
        </authorList>
    </citation>
    <scope>NUCLEOTIDE SEQUENCE [LARGE SCALE GENOMIC DNA]</scope>
    <source>
        <strain evidence="9">F_SG_1</strain>
        <tissue evidence="9">Salivary glands</tissue>
    </source>
</reference>
<keyword evidence="2" id="KW-0813">Transport</keyword>
<organism evidence="9 10">
    <name type="scientific">Amblyomma americanum</name>
    <name type="common">Lone star tick</name>
    <dbReference type="NCBI Taxonomy" id="6943"/>
    <lineage>
        <taxon>Eukaryota</taxon>
        <taxon>Metazoa</taxon>
        <taxon>Ecdysozoa</taxon>
        <taxon>Arthropoda</taxon>
        <taxon>Chelicerata</taxon>
        <taxon>Arachnida</taxon>
        <taxon>Acari</taxon>
        <taxon>Parasitiformes</taxon>
        <taxon>Ixodida</taxon>
        <taxon>Ixodoidea</taxon>
        <taxon>Ixodidae</taxon>
        <taxon>Amblyomminae</taxon>
        <taxon>Amblyomma</taxon>
    </lineage>
</organism>
<dbReference type="GO" id="GO:0005643">
    <property type="term" value="C:nuclear pore"/>
    <property type="evidence" value="ECO:0007669"/>
    <property type="project" value="TreeGrafter"/>
</dbReference>